<comment type="caution">
    <text evidence="6">The sequence shown here is derived from an EMBL/GenBank/DDBJ whole genome shotgun (WGS) entry which is preliminary data.</text>
</comment>
<evidence type="ECO:0000256" key="1">
    <source>
        <dbReference type="ARBA" id="ARBA00023015"/>
    </source>
</evidence>
<proteinExistence type="predicted"/>
<feature type="region of interest" description="Disordered" evidence="4">
    <location>
        <begin position="261"/>
        <end position="280"/>
    </location>
</feature>
<evidence type="ECO:0000313" key="6">
    <source>
        <dbReference type="EMBL" id="OLZ55341.1"/>
    </source>
</evidence>
<dbReference type="PANTHER" id="PTHR43214:SF41">
    <property type="entry name" value="NITRATE_NITRITE RESPONSE REGULATOR PROTEIN NARP"/>
    <property type="match status" value="1"/>
</dbReference>
<dbReference type="Proteomes" id="UP000187486">
    <property type="component" value="Unassembled WGS sequence"/>
</dbReference>
<dbReference type="PRINTS" id="PR00038">
    <property type="entry name" value="HTHLUXR"/>
</dbReference>
<dbReference type="AlphaFoldDB" id="A0A1R0L0J7"/>
<dbReference type="GO" id="GO:0006355">
    <property type="term" value="P:regulation of DNA-templated transcription"/>
    <property type="evidence" value="ECO:0007669"/>
    <property type="project" value="InterPro"/>
</dbReference>
<organism evidence="6 7">
    <name type="scientific">Amycolatopsis coloradensis</name>
    <dbReference type="NCBI Taxonomy" id="76021"/>
    <lineage>
        <taxon>Bacteria</taxon>
        <taxon>Bacillati</taxon>
        <taxon>Actinomycetota</taxon>
        <taxon>Actinomycetes</taxon>
        <taxon>Pseudonocardiales</taxon>
        <taxon>Pseudonocardiaceae</taxon>
        <taxon>Amycolatopsis</taxon>
    </lineage>
</organism>
<evidence type="ECO:0000256" key="2">
    <source>
        <dbReference type="ARBA" id="ARBA00023125"/>
    </source>
</evidence>
<dbReference type="GO" id="GO:0003677">
    <property type="term" value="F:DNA binding"/>
    <property type="evidence" value="ECO:0007669"/>
    <property type="project" value="UniProtKB-KW"/>
</dbReference>
<protein>
    <recommendedName>
        <fullName evidence="5">HTH luxR-type domain-containing protein</fullName>
    </recommendedName>
</protein>
<keyword evidence="1" id="KW-0805">Transcription regulation</keyword>
<name>A0A1R0L0J7_9PSEU</name>
<accession>A0A1R0L0J7</accession>
<dbReference type="Pfam" id="PF00196">
    <property type="entry name" value="GerE"/>
    <property type="match status" value="1"/>
</dbReference>
<dbReference type="PROSITE" id="PS50043">
    <property type="entry name" value="HTH_LUXR_2"/>
    <property type="match status" value="1"/>
</dbReference>
<dbReference type="PANTHER" id="PTHR43214">
    <property type="entry name" value="TWO-COMPONENT RESPONSE REGULATOR"/>
    <property type="match status" value="1"/>
</dbReference>
<dbReference type="EMBL" id="MQUQ01000003">
    <property type="protein sequence ID" value="OLZ55341.1"/>
    <property type="molecule type" value="Genomic_DNA"/>
</dbReference>
<evidence type="ECO:0000256" key="3">
    <source>
        <dbReference type="ARBA" id="ARBA00023163"/>
    </source>
</evidence>
<dbReference type="SMART" id="SM00421">
    <property type="entry name" value="HTH_LUXR"/>
    <property type="match status" value="1"/>
</dbReference>
<dbReference type="InterPro" id="IPR039420">
    <property type="entry name" value="WalR-like"/>
</dbReference>
<evidence type="ECO:0000313" key="7">
    <source>
        <dbReference type="Proteomes" id="UP000187486"/>
    </source>
</evidence>
<keyword evidence="3" id="KW-0804">Transcription</keyword>
<reference evidence="6 7" key="1">
    <citation type="submission" date="2016-01" db="EMBL/GenBank/DDBJ databases">
        <title>Amycolatopsis coloradensis genome sequencing and assembly.</title>
        <authorList>
            <person name="Mayilraj S."/>
        </authorList>
    </citation>
    <scope>NUCLEOTIDE SEQUENCE [LARGE SCALE GENOMIC DNA]</scope>
    <source>
        <strain evidence="6 7">DSM 44225</strain>
    </source>
</reference>
<keyword evidence="2" id="KW-0238">DNA-binding</keyword>
<evidence type="ECO:0000259" key="5">
    <source>
        <dbReference type="PROSITE" id="PS50043"/>
    </source>
</evidence>
<feature type="domain" description="HTH luxR-type" evidence="5">
    <location>
        <begin position="287"/>
        <end position="352"/>
    </location>
</feature>
<dbReference type="CDD" id="cd06170">
    <property type="entry name" value="LuxR_C_like"/>
    <property type="match status" value="1"/>
</dbReference>
<dbReference type="SUPFAM" id="SSF46894">
    <property type="entry name" value="C-terminal effector domain of the bipartite response regulators"/>
    <property type="match status" value="1"/>
</dbReference>
<dbReference type="InterPro" id="IPR000792">
    <property type="entry name" value="Tscrpt_reg_LuxR_C"/>
</dbReference>
<keyword evidence="7" id="KW-1185">Reference proteome</keyword>
<dbReference type="Gene3D" id="1.10.10.10">
    <property type="entry name" value="Winged helix-like DNA-binding domain superfamily/Winged helix DNA-binding domain"/>
    <property type="match status" value="1"/>
</dbReference>
<dbReference type="STRING" id="76021.BS329_04895"/>
<sequence>MGFRLAPRTLNLFGSAQGHCAARSWFDEQPKKQPLLLLVDDAQLAAPDTIRQLNWLNSELVTRPLVIALARIPGMGGPEMNRLLARNSPHVERLALGPLDRAAVRSLLDDLLDAAPDARLLALADDLGGNPRLIVDLVTGLRAERRLEVSGGCARLSSNAVPRRLRTTLIHMVRSLTPATRQLVQVGAALGPSFRLADAAKLLRATPGDLLLGVDEAVAGGLLVEDGGRLAFPGRLLWHGATESVPNSVLTAIKAELPSLPATGAGTVPGQDEAGEAEEPARTAATEMPGWADLTDTERQVARLVGAGMTNRQVARDARMSSHTVNYHLRGIYRKLQIRSRVDLARLIYQNGP</sequence>
<evidence type="ECO:0000256" key="4">
    <source>
        <dbReference type="SAM" id="MobiDB-lite"/>
    </source>
</evidence>
<dbReference type="InterPro" id="IPR016032">
    <property type="entry name" value="Sig_transdc_resp-reg_C-effctor"/>
</dbReference>
<dbReference type="InterPro" id="IPR036388">
    <property type="entry name" value="WH-like_DNA-bd_sf"/>
</dbReference>
<gene>
    <name evidence="6" type="ORF">BS329_04895</name>
</gene>